<evidence type="ECO:0000313" key="1">
    <source>
        <dbReference type="EMBL" id="MBB4744004.1"/>
    </source>
</evidence>
<dbReference type="PROSITE" id="PS00435">
    <property type="entry name" value="PEROXIDASE_1"/>
    <property type="match status" value="1"/>
</dbReference>
<name>A0A7W7MBC7_9ACTN</name>
<accession>A0A7W7MBC7</accession>
<keyword evidence="2" id="KW-1185">Reference proteome</keyword>
<dbReference type="Proteomes" id="UP000546162">
    <property type="component" value="Unassembled WGS sequence"/>
</dbReference>
<evidence type="ECO:0000313" key="2">
    <source>
        <dbReference type="Proteomes" id="UP000546162"/>
    </source>
</evidence>
<protein>
    <submittedName>
        <fullName evidence="1">Uncharacterized protein</fullName>
    </submittedName>
</protein>
<comment type="caution">
    <text evidence="1">The sequence shown here is derived from an EMBL/GenBank/DDBJ whole genome shotgun (WGS) entry which is preliminary data.</text>
</comment>
<dbReference type="AlphaFoldDB" id="A0A7W7MBC7"/>
<sequence>MNRELLYARAAACGLSLWELGDLLGIHPHHLHRNDNTDDLSSLPVKVIIELARRLDLHPGDLIPDLEPAPAAPVTGRDQHDHDALTTLTALATTSVPLTTDALATALSWTLDRTTDALQRAVAYPHLGGPVALRRVQPSTWTVSARRDVLTTQQHDDLANVAHFHHDLTTGEATALLAAHAFGNHPDYATWREDHLDDEQSLKTSGLLHVGNDPDRAHPTEDVEFSLYLYPYPVRPRPRLNTRSADINLSSALTSTCRFR</sequence>
<organism evidence="1 2">
    <name type="scientific">Actinoplanes octamycinicus</name>
    <dbReference type="NCBI Taxonomy" id="135948"/>
    <lineage>
        <taxon>Bacteria</taxon>
        <taxon>Bacillati</taxon>
        <taxon>Actinomycetota</taxon>
        <taxon>Actinomycetes</taxon>
        <taxon>Micromonosporales</taxon>
        <taxon>Micromonosporaceae</taxon>
        <taxon>Actinoplanes</taxon>
    </lineage>
</organism>
<dbReference type="RefSeq" id="WP_185044225.1">
    <property type="nucleotide sequence ID" value="NZ_BAABFG010000005.1"/>
</dbReference>
<dbReference type="EMBL" id="JACHNB010000001">
    <property type="protein sequence ID" value="MBB4744004.1"/>
    <property type="molecule type" value="Genomic_DNA"/>
</dbReference>
<dbReference type="InterPro" id="IPR019793">
    <property type="entry name" value="Peroxidases_heam-ligand_BS"/>
</dbReference>
<gene>
    <name evidence="1" type="ORF">BJY16_007463</name>
</gene>
<reference evidence="1 2" key="1">
    <citation type="submission" date="2020-08" db="EMBL/GenBank/DDBJ databases">
        <title>Sequencing the genomes of 1000 actinobacteria strains.</title>
        <authorList>
            <person name="Klenk H.-P."/>
        </authorList>
    </citation>
    <scope>NUCLEOTIDE SEQUENCE [LARGE SCALE GENOMIC DNA]</scope>
    <source>
        <strain evidence="1 2">DSM 45809</strain>
    </source>
</reference>
<proteinExistence type="predicted"/>